<feature type="domain" description="Peptidase M16 C-terminal" evidence="3">
    <location>
        <begin position="182"/>
        <end position="362"/>
    </location>
</feature>
<comment type="similarity">
    <text evidence="1">Belongs to the peptidase M16 family.</text>
</comment>
<dbReference type="GO" id="GO:0006508">
    <property type="term" value="P:proteolysis"/>
    <property type="evidence" value="ECO:0007669"/>
    <property type="project" value="UniProtKB-KW"/>
</dbReference>
<dbReference type="PANTHER" id="PTHR11851:SF49">
    <property type="entry name" value="MITOCHONDRIAL-PROCESSING PEPTIDASE SUBUNIT ALPHA"/>
    <property type="match status" value="1"/>
</dbReference>
<dbReference type="PANTHER" id="PTHR11851">
    <property type="entry name" value="METALLOPROTEASE"/>
    <property type="match status" value="1"/>
</dbReference>
<dbReference type="SUPFAM" id="SSF63411">
    <property type="entry name" value="LuxS/MPP-like metallohydrolase"/>
    <property type="match status" value="2"/>
</dbReference>
<dbReference type="EMBL" id="CZDF01000148">
    <property type="protein sequence ID" value="CUR32303.1"/>
    <property type="molecule type" value="Genomic_DNA"/>
</dbReference>
<organism evidence="4 5">
    <name type="scientific">Planktothrix tepida PCC 9214</name>
    <dbReference type="NCBI Taxonomy" id="671072"/>
    <lineage>
        <taxon>Bacteria</taxon>
        <taxon>Bacillati</taxon>
        <taxon>Cyanobacteriota</taxon>
        <taxon>Cyanophyceae</taxon>
        <taxon>Oscillatoriophycideae</taxon>
        <taxon>Oscillatoriales</taxon>
        <taxon>Microcoleaceae</taxon>
        <taxon>Planktothrix</taxon>
    </lineage>
</organism>
<dbReference type="Pfam" id="PF00675">
    <property type="entry name" value="Peptidase_M16"/>
    <property type="match status" value="1"/>
</dbReference>
<dbReference type="InterPro" id="IPR050361">
    <property type="entry name" value="MPP/UQCRC_Complex"/>
</dbReference>
<dbReference type="OrthoDB" id="9811314at2"/>
<dbReference type="AlphaFoldDB" id="A0A1J1LIH1"/>
<dbReference type="Gene3D" id="3.30.830.10">
    <property type="entry name" value="Metalloenzyme, LuxS/M16 peptidase-like"/>
    <property type="match status" value="2"/>
</dbReference>
<accession>A0A1J1LIH1</accession>
<dbReference type="InterPro" id="IPR011249">
    <property type="entry name" value="Metalloenz_LuxS/M16"/>
</dbReference>
<evidence type="ECO:0000259" key="3">
    <source>
        <dbReference type="Pfam" id="PF05193"/>
    </source>
</evidence>
<dbReference type="GO" id="GO:0008233">
    <property type="term" value="F:peptidase activity"/>
    <property type="evidence" value="ECO:0007669"/>
    <property type="project" value="UniProtKB-KW"/>
</dbReference>
<gene>
    <name evidence="4" type="ORF">PL9214430275</name>
</gene>
<reference evidence="5" key="1">
    <citation type="submission" date="2015-10" db="EMBL/GenBank/DDBJ databases">
        <authorList>
            <person name="Regsiter A."/>
            <person name="william w."/>
        </authorList>
    </citation>
    <scope>NUCLEOTIDE SEQUENCE [LARGE SCALE GENOMIC DNA]</scope>
</reference>
<sequence>MTSILVKPSSSRPINTPTVHHLSNGLTIVAEQLPVDAVNLNVWINIGSAIESNDINGMAHFLEHIVFKGTPHLQLGEFEQKIEQRGAVTNAATSQDYTHYYITTAPQDLADLAPLQFDVVLNASIADEAFERERFVVLEEIRRSEDNPGRRSFRQSMEIAFEQLPYRRPVLGPASVIEQLHPQQMRDFHRTWYQPRSMTVAVVGNLPVDSLIQTVEDAVTSVYPGSISSALPERKHWTPEASFQSIVRQEIIDDTLQQARLLMLWRVPGLEELSETYPLDVLAYILGQGRTARLFQDLRENRGLVSSISASNMTQRLQGVFYISARLPVENLTEVEAILCDHISQLQNEPITEEEMTKVRTQVANRFIFSNETPSDRAGLYGYYQSLVGDLTPGLYYPDHIQALSSTEIQQAAQQYLSAHAYGIVILKPPVHSTDLEG</sequence>
<dbReference type="Proteomes" id="UP000184315">
    <property type="component" value="Unassembled WGS sequence"/>
</dbReference>
<dbReference type="InterPro" id="IPR011765">
    <property type="entry name" value="Pept_M16_N"/>
</dbReference>
<dbReference type="RefSeq" id="WP_072719042.1">
    <property type="nucleotide sequence ID" value="NZ_LN889796.1"/>
</dbReference>
<dbReference type="GO" id="GO:0046872">
    <property type="term" value="F:metal ion binding"/>
    <property type="evidence" value="ECO:0007669"/>
    <property type="project" value="InterPro"/>
</dbReference>
<dbReference type="InterPro" id="IPR007863">
    <property type="entry name" value="Peptidase_M16_C"/>
</dbReference>
<evidence type="ECO:0000256" key="1">
    <source>
        <dbReference type="ARBA" id="ARBA00007261"/>
    </source>
</evidence>
<dbReference type="STRING" id="671072.PL9214430275"/>
<evidence type="ECO:0000259" key="2">
    <source>
        <dbReference type="Pfam" id="PF00675"/>
    </source>
</evidence>
<keyword evidence="4" id="KW-0645">Protease</keyword>
<name>A0A1J1LIH1_9CYAN</name>
<keyword evidence="5" id="KW-1185">Reference proteome</keyword>
<evidence type="ECO:0000313" key="5">
    <source>
        <dbReference type="Proteomes" id="UP000184315"/>
    </source>
</evidence>
<dbReference type="Pfam" id="PF05193">
    <property type="entry name" value="Peptidase_M16_C"/>
    <property type="match status" value="1"/>
</dbReference>
<proteinExistence type="inferred from homology"/>
<keyword evidence="4" id="KW-0378">Hydrolase</keyword>
<protein>
    <submittedName>
        <fullName evidence="4">Processing protease</fullName>
    </submittedName>
</protein>
<feature type="domain" description="Peptidase M16 N-terminal" evidence="2">
    <location>
        <begin position="29"/>
        <end position="173"/>
    </location>
</feature>
<evidence type="ECO:0000313" key="4">
    <source>
        <dbReference type="EMBL" id="CUR32303.1"/>
    </source>
</evidence>